<proteinExistence type="predicted"/>
<dbReference type="Proteomes" id="UP000011615">
    <property type="component" value="Unassembled WGS sequence"/>
</dbReference>
<accession>M0CFD9</accession>
<dbReference type="eggNOG" id="arCOG11163">
    <property type="taxonomic scope" value="Archaea"/>
</dbReference>
<evidence type="ECO:0000313" key="1">
    <source>
        <dbReference type="EMBL" id="ELZ21975.1"/>
    </source>
</evidence>
<name>M0CFD9_9EURY</name>
<dbReference type="EMBL" id="AOIT01000029">
    <property type="protein sequence ID" value="ELZ21975.1"/>
    <property type="molecule type" value="Genomic_DNA"/>
</dbReference>
<dbReference type="OrthoDB" id="190273at2157"/>
<dbReference type="AlphaFoldDB" id="M0CFD9"/>
<dbReference type="STRING" id="1230457.C476_06072"/>
<sequence>MRHPQDDLLIVYALALLAHEYEGLEKEDQALNLAAEIAEQHGLSVSDAILQFSQLFGIILDLVGYIK</sequence>
<gene>
    <name evidence="1" type="ORF">C476_06072</name>
</gene>
<reference evidence="1 2" key="1">
    <citation type="journal article" date="2014" name="PLoS Genet.">
        <title>Phylogenetically driven sequencing of extremely halophilic archaea reveals strategies for static and dynamic osmo-response.</title>
        <authorList>
            <person name="Becker E.A."/>
            <person name="Seitzer P.M."/>
            <person name="Tritt A."/>
            <person name="Larsen D."/>
            <person name="Krusor M."/>
            <person name="Yao A.I."/>
            <person name="Wu D."/>
            <person name="Madern D."/>
            <person name="Eisen J.A."/>
            <person name="Darling A.E."/>
            <person name="Facciotti M.T."/>
        </authorList>
    </citation>
    <scope>NUCLEOTIDE SEQUENCE [LARGE SCALE GENOMIC DNA]</scope>
    <source>
        <strain evidence="1 2">JCM 13563</strain>
    </source>
</reference>
<dbReference type="RefSeq" id="WP_008010920.1">
    <property type="nucleotide sequence ID" value="NZ_AOIT01000029.1"/>
</dbReference>
<protein>
    <submittedName>
        <fullName evidence="1">Uncharacterized protein</fullName>
    </submittedName>
</protein>
<comment type="caution">
    <text evidence="1">The sequence shown here is derived from an EMBL/GenBank/DDBJ whole genome shotgun (WGS) entry which is preliminary data.</text>
</comment>
<evidence type="ECO:0000313" key="2">
    <source>
        <dbReference type="Proteomes" id="UP000011615"/>
    </source>
</evidence>
<organism evidence="1 2">
    <name type="scientific">Natrinema limicola JCM 13563</name>
    <dbReference type="NCBI Taxonomy" id="1230457"/>
    <lineage>
        <taxon>Archaea</taxon>
        <taxon>Methanobacteriati</taxon>
        <taxon>Methanobacteriota</taxon>
        <taxon>Stenosarchaea group</taxon>
        <taxon>Halobacteria</taxon>
        <taxon>Halobacteriales</taxon>
        <taxon>Natrialbaceae</taxon>
        <taxon>Natrinema</taxon>
    </lineage>
</organism>
<keyword evidence="2" id="KW-1185">Reference proteome</keyword>